<organism evidence="1 2">
    <name type="scientific">Muraenolepis orangiensis</name>
    <name type="common">Patagonian moray cod</name>
    <dbReference type="NCBI Taxonomy" id="630683"/>
    <lineage>
        <taxon>Eukaryota</taxon>
        <taxon>Metazoa</taxon>
        <taxon>Chordata</taxon>
        <taxon>Craniata</taxon>
        <taxon>Vertebrata</taxon>
        <taxon>Euteleostomi</taxon>
        <taxon>Actinopterygii</taxon>
        <taxon>Neopterygii</taxon>
        <taxon>Teleostei</taxon>
        <taxon>Neoteleostei</taxon>
        <taxon>Acanthomorphata</taxon>
        <taxon>Zeiogadaria</taxon>
        <taxon>Gadariae</taxon>
        <taxon>Gadiformes</taxon>
        <taxon>Muraenolepidoidei</taxon>
        <taxon>Muraenolepididae</taxon>
        <taxon>Muraenolepis</taxon>
    </lineage>
</organism>
<dbReference type="AlphaFoldDB" id="A0A9Q0I8F0"/>
<reference evidence="1" key="1">
    <citation type="submission" date="2022-07" db="EMBL/GenBank/DDBJ databases">
        <title>Chromosome-level genome of Muraenolepis orangiensis.</title>
        <authorList>
            <person name="Kim J."/>
        </authorList>
    </citation>
    <scope>NUCLEOTIDE SEQUENCE</scope>
    <source>
        <strain evidence="1">KU_S4_2022</strain>
        <tissue evidence="1">Muscle</tissue>
    </source>
</reference>
<evidence type="ECO:0000313" key="1">
    <source>
        <dbReference type="EMBL" id="KAJ3588628.1"/>
    </source>
</evidence>
<accession>A0A9Q0I8F0</accession>
<name>A0A9Q0I8F0_9TELE</name>
<dbReference type="Proteomes" id="UP001148018">
    <property type="component" value="Unassembled WGS sequence"/>
</dbReference>
<proteinExistence type="predicted"/>
<gene>
    <name evidence="1" type="ORF">NHX12_009482</name>
</gene>
<evidence type="ECO:0000313" key="2">
    <source>
        <dbReference type="Proteomes" id="UP001148018"/>
    </source>
</evidence>
<dbReference type="EMBL" id="JANIIK010000115">
    <property type="protein sequence ID" value="KAJ3588628.1"/>
    <property type="molecule type" value="Genomic_DNA"/>
</dbReference>
<keyword evidence="2" id="KW-1185">Reference proteome</keyword>
<comment type="caution">
    <text evidence="1">The sequence shown here is derived from an EMBL/GenBank/DDBJ whole genome shotgun (WGS) entry which is preliminary data.</text>
</comment>
<protein>
    <submittedName>
        <fullName evidence="1">Uncharacterized protein</fullName>
    </submittedName>
</protein>
<sequence length="82" mass="9563">MDRTEPHGETERIIIIVSPDETSWRDILDPNVYPTAEEAERNRRRSAVTPKIRSDDAVEAGRRLKSLLYTCLPLVYLRLRLQ</sequence>